<comment type="caution">
    <text evidence="1">The sequence shown here is derived from an EMBL/GenBank/DDBJ whole genome shotgun (WGS) entry which is preliminary data.</text>
</comment>
<reference evidence="1 2" key="1">
    <citation type="journal article" date="2018" name="BMC Genomics">
        <title>Genomic comparison of Trypanosoma conorhini and Trypanosoma rangeli to Trypanosoma cruzi strains of high and low virulence.</title>
        <authorList>
            <person name="Bradwell K.R."/>
            <person name="Koparde V.N."/>
            <person name="Matveyev A.V."/>
            <person name="Serrano M.G."/>
            <person name="Alves J.M."/>
            <person name="Parikh H."/>
            <person name="Huang B."/>
            <person name="Lee V."/>
            <person name="Espinosa-Alvarez O."/>
            <person name="Ortiz P.A."/>
            <person name="Costa-Martins A.G."/>
            <person name="Teixeira M.M."/>
            <person name="Buck G.A."/>
        </authorList>
    </citation>
    <scope>NUCLEOTIDE SEQUENCE [LARGE SCALE GENOMIC DNA]</scope>
    <source>
        <strain evidence="1 2">025E</strain>
    </source>
</reference>
<proteinExistence type="predicted"/>
<evidence type="ECO:0000313" key="1">
    <source>
        <dbReference type="EMBL" id="RNF27690.1"/>
    </source>
</evidence>
<dbReference type="EMBL" id="MKKU01000001">
    <property type="protein sequence ID" value="RNF27690.1"/>
    <property type="molecule type" value="Genomic_DNA"/>
</dbReference>
<gene>
    <name evidence="1" type="ORF">Tco025E_00074</name>
</gene>
<dbReference type="Proteomes" id="UP000284403">
    <property type="component" value="Unassembled WGS sequence"/>
</dbReference>
<organism evidence="1 2">
    <name type="scientific">Trypanosoma conorhini</name>
    <dbReference type="NCBI Taxonomy" id="83891"/>
    <lineage>
        <taxon>Eukaryota</taxon>
        <taxon>Discoba</taxon>
        <taxon>Euglenozoa</taxon>
        <taxon>Kinetoplastea</taxon>
        <taxon>Metakinetoplastina</taxon>
        <taxon>Trypanosomatida</taxon>
        <taxon>Trypanosomatidae</taxon>
        <taxon>Trypanosoma</taxon>
    </lineage>
</organism>
<name>A0A3R7Q062_9TRYP</name>
<keyword evidence="2" id="KW-1185">Reference proteome</keyword>
<protein>
    <submittedName>
        <fullName evidence="1">Uncharacterized protein</fullName>
    </submittedName>
</protein>
<sequence>MTTDNALMREVRLKPGPSGCFIPTQRLLRHVGKQSSLCACRSKHPRGLIYAWRKSKLNRSLCSTQHNALKHPRAVLRRRDGVIAVADAAVVAGTVGGVQEAHQAPHLPHVVMYRGTRHGEPKARREFPCHVGDYGITPLQNMRLIHHGHNPCPFSEKPAVLIENSGGCHKDAVAIAPSGAQ</sequence>
<dbReference type="AlphaFoldDB" id="A0A3R7Q062"/>
<accession>A0A3R7Q062</accession>
<evidence type="ECO:0000313" key="2">
    <source>
        <dbReference type="Proteomes" id="UP000284403"/>
    </source>
</evidence>
<dbReference type="GeneID" id="40313685"/>
<dbReference type="RefSeq" id="XP_029232896.1">
    <property type="nucleotide sequence ID" value="XM_029367023.1"/>
</dbReference>